<sequence length="179" mass="19617">MLGPFAGHFWAISRQKRIIIATGHPFNGDDSVNEKGNQLSKRQKTTIFHGGSDAAGKRTQSYVRRRAIKGATDEETGEAVTIGYGERTYQRENAHGIAHQAMNLELMREHIDAERLRRRSAAKGLREKVKTAAGRETMRIKAELKYASADRAVEELHAAYDEAVAAREGAVAAAGTEGA</sequence>
<dbReference type="PaxDb" id="2903-EOD40462"/>
<organism evidence="1 2">
    <name type="scientific">Emiliania huxleyi (strain CCMP1516)</name>
    <dbReference type="NCBI Taxonomy" id="280463"/>
    <lineage>
        <taxon>Eukaryota</taxon>
        <taxon>Haptista</taxon>
        <taxon>Haptophyta</taxon>
        <taxon>Prymnesiophyceae</taxon>
        <taxon>Isochrysidales</taxon>
        <taxon>Noelaerhabdaceae</taxon>
        <taxon>Emiliania</taxon>
    </lineage>
</organism>
<dbReference type="RefSeq" id="XP_005792891.1">
    <property type="nucleotide sequence ID" value="XM_005792834.1"/>
</dbReference>
<evidence type="ECO:0000313" key="2">
    <source>
        <dbReference type="Proteomes" id="UP000013827"/>
    </source>
</evidence>
<accession>A0A0D3KXH7</accession>
<dbReference type="HOGENOM" id="CLU_1506123_0_0_1"/>
<reference evidence="2" key="1">
    <citation type="journal article" date="2013" name="Nature">
        <title>Pan genome of the phytoplankton Emiliania underpins its global distribution.</title>
        <authorList>
            <person name="Read B.A."/>
            <person name="Kegel J."/>
            <person name="Klute M.J."/>
            <person name="Kuo A."/>
            <person name="Lefebvre S.C."/>
            <person name="Maumus F."/>
            <person name="Mayer C."/>
            <person name="Miller J."/>
            <person name="Monier A."/>
            <person name="Salamov A."/>
            <person name="Young J."/>
            <person name="Aguilar M."/>
            <person name="Claverie J.M."/>
            <person name="Frickenhaus S."/>
            <person name="Gonzalez K."/>
            <person name="Herman E.K."/>
            <person name="Lin Y.C."/>
            <person name="Napier J."/>
            <person name="Ogata H."/>
            <person name="Sarno A.F."/>
            <person name="Shmutz J."/>
            <person name="Schroeder D."/>
            <person name="de Vargas C."/>
            <person name="Verret F."/>
            <person name="von Dassow P."/>
            <person name="Valentin K."/>
            <person name="Van de Peer Y."/>
            <person name="Wheeler G."/>
            <person name="Dacks J.B."/>
            <person name="Delwiche C.F."/>
            <person name="Dyhrman S.T."/>
            <person name="Glockner G."/>
            <person name="John U."/>
            <person name="Richards T."/>
            <person name="Worden A.Z."/>
            <person name="Zhang X."/>
            <person name="Grigoriev I.V."/>
            <person name="Allen A.E."/>
            <person name="Bidle K."/>
            <person name="Borodovsky M."/>
            <person name="Bowler C."/>
            <person name="Brownlee C."/>
            <person name="Cock J.M."/>
            <person name="Elias M."/>
            <person name="Gladyshev V.N."/>
            <person name="Groth M."/>
            <person name="Guda C."/>
            <person name="Hadaegh A."/>
            <person name="Iglesias-Rodriguez M.D."/>
            <person name="Jenkins J."/>
            <person name="Jones B.M."/>
            <person name="Lawson T."/>
            <person name="Leese F."/>
            <person name="Lindquist E."/>
            <person name="Lobanov A."/>
            <person name="Lomsadze A."/>
            <person name="Malik S.B."/>
            <person name="Marsh M.E."/>
            <person name="Mackinder L."/>
            <person name="Mock T."/>
            <person name="Mueller-Roeber B."/>
            <person name="Pagarete A."/>
            <person name="Parker M."/>
            <person name="Probert I."/>
            <person name="Quesneville H."/>
            <person name="Raines C."/>
            <person name="Rensing S.A."/>
            <person name="Riano-Pachon D.M."/>
            <person name="Richier S."/>
            <person name="Rokitta S."/>
            <person name="Shiraiwa Y."/>
            <person name="Soanes D.M."/>
            <person name="van der Giezen M."/>
            <person name="Wahlund T.M."/>
            <person name="Williams B."/>
            <person name="Wilson W."/>
            <person name="Wolfe G."/>
            <person name="Wurch L.L."/>
        </authorList>
    </citation>
    <scope>NUCLEOTIDE SEQUENCE</scope>
</reference>
<proteinExistence type="predicted"/>
<name>A0A0D3KXH7_EMIH1</name>
<dbReference type="GeneID" id="17285736"/>
<protein>
    <submittedName>
        <fullName evidence="1">Uncharacterized protein</fullName>
    </submittedName>
</protein>
<dbReference type="Proteomes" id="UP000013827">
    <property type="component" value="Unassembled WGS sequence"/>
</dbReference>
<dbReference type="EnsemblProtists" id="EOD40462">
    <property type="protein sequence ID" value="EOD40462"/>
    <property type="gene ID" value="EMIHUDRAFT_251130"/>
</dbReference>
<reference evidence="1" key="2">
    <citation type="submission" date="2024-10" db="UniProtKB">
        <authorList>
            <consortium name="EnsemblProtists"/>
        </authorList>
    </citation>
    <scope>IDENTIFICATION</scope>
</reference>
<dbReference type="AlphaFoldDB" id="A0A0D3KXH7"/>
<keyword evidence="2" id="KW-1185">Reference proteome</keyword>
<dbReference type="KEGG" id="ehx:EMIHUDRAFT_251130"/>
<evidence type="ECO:0000313" key="1">
    <source>
        <dbReference type="EnsemblProtists" id="EOD40462"/>
    </source>
</evidence>